<dbReference type="VEuPathDB" id="FungiDB:CLCR_11085"/>
<dbReference type="Proteomes" id="UP000094526">
    <property type="component" value="Unassembled WGS sequence"/>
</dbReference>
<protein>
    <submittedName>
        <fullName evidence="1">Uncharacterized protein</fullName>
    </submittedName>
</protein>
<proteinExistence type="predicted"/>
<gene>
    <name evidence="1" type="ORF">CLCR_11085</name>
</gene>
<evidence type="ECO:0000313" key="1">
    <source>
        <dbReference type="EMBL" id="OCT53535.1"/>
    </source>
</evidence>
<reference evidence="2" key="1">
    <citation type="submission" date="2015-07" db="EMBL/GenBank/DDBJ databases">
        <authorList>
            <person name="Teixeira M.M."/>
            <person name="Souza R.C."/>
            <person name="Almeida L.G."/>
            <person name="Vicente V.A."/>
            <person name="de Hoog S."/>
            <person name="Bocca A.L."/>
            <person name="de Almeida S.R."/>
            <person name="Vasconcelos A.T."/>
            <person name="Felipe M.S."/>
        </authorList>
    </citation>
    <scope>NUCLEOTIDE SEQUENCE [LARGE SCALE GENOMIC DNA]</scope>
    <source>
        <strain evidence="2">KSF</strain>
    </source>
</reference>
<keyword evidence="2" id="KW-1185">Reference proteome</keyword>
<sequence>MERIRVAVPEMSRAERLNYYHEHAYNYDHLRFGFASSQYYHRKQAQLLKALDVLLTLFDSTTPSAAPTAIARDSAMRLPEMGPFRPF</sequence>
<name>A0A1C1CYF8_9EURO</name>
<evidence type="ECO:0000313" key="2">
    <source>
        <dbReference type="Proteomes" id="UP000094526"/>
    </source>
</evidence>
<comment type="caution">
    <text evidence="1">The sequence shown here is derived from an EMBL/GenBank/DDBJ whole genome shotgun (WGS) entry which is preliminary data.</text>
</comment>
<accession>A0A1C1CYF8</accession>
<organism evidence="1 2">
    <name type="scientific">Cladophialophora carrionii</name>
    <dbReference type="NCBI Taxonomy" id="86049"/>
    <lineage>
        <taxon>Eukaryota</taxon>
        <taxon>Fungi</taxon>
        <taxon>Dikarya</taxon>
        <taxon>Ascomycota</taxon>
        <taxon>Pezizomycotina</taxon>
        <taxon>Eurotiomycetes</taxon>
        <taxon>Chaetothyriomycetidae</taxon>
        <taxon>Chaetothyriales</taxon>
        <taxon>Herpotrichiellaceae</taxon>
        <taxon>Cladophialophora</taxon>
    </lineage>
</organism>
<dbReference type="EMBL" id="LGRB01000008">
    <property type="protein sequence ID" value="OCT53535.1"/>
    <property type="molecule type" value="Genomic_DNA"/>
</dbReference>
<dbReference type="AlphaFoldDB" id="A0A1C1CYF8"/>